<dbReference type="InterPro" id="IPR000203">
    <property type="entry name" value="GPS"/>
</dbReference>
<evidence type="ECO:0000256" key="2">
    <source>
        <dbReference type="ARBA" id="ARBA00022692"/>
    </source>
</evidence>
<evidence type="ECO:0000256" key="5">
    <source>
        <dbReference type="SAM" id="Phobius"/>
    </source>
</evidence>
<evidence type="ECO:0000256" key="1">
    <source>
        <dbReference type="ARBA" id="ARBA00004370"/>
    </source>
</evidence>
<comment type="subcellular location">
    <subcellularLocation>
        <location evidence="1">Membrane</location>
    </subcellularLocation>
</comment>
<accession>A0ABM1RXT5</accession>
<dbReference type="Proteomes" id="UP000694941">
    <property type="component" value="Unplaced"/>
</dbReference>
<evidence type="ECO:0000313" key="6">
    <source>
        <dbReference type="Proteomes" id="UP000694941"/>
    </source>
</evidence>
<keyword evidence="4 5" id="KW-0472">Membrane</keyword>
<gene>
    <name evidence="7" type="primary">LOC111083790</name>
</gene>
<name>A0ABM1RXT5_LIMPO</name>
<feature type="transmembrane region" description="Helical" evidence="5">
    <location>
        <begin position="467"/>
        <end position="487"/>
    </location>
</feature>
<dbReference type="Pfam" id="PF01825">
    <property type="entry name" value="GPS"/>
    <property type="match status" value="1"/>
</dbReference>
<dbReference type="SMART" id="SM00303">
    <property type="entry name" value="GPS"/>
    <property type="match status" value="1"/>
</dbReference>
<reference evidence="7" key="1">
    <citation type="submission" date="2025-08" db="UniProtKB">
        <authorList>
            <consortium name="RefSeq"/>
        </authorList>
    </citation>
    <scope>IDENTIFICATION</scope>
    <source>
        <tissue evidence="7">Muscle</tissue>
    </source>
</reference>
<feature type="non-terminal residue" evidence="7">
    <location>
        <position position="1"/>
    </location>
</feature>
<evidence type="ECO:0000256" key="3">
    <source>
        <dbReference type="ARBA" id="ARBA00022989"/>
    </source>
</evidence>
<dbReference type="RefSeq" id="XP_022236190.1">
    <property type="nucleotide sequence ID" value="XM_022380482.1"/>
</dbReference>
<dbReference type="InterPro" id="IPR046338">
    <property type="entry name" value="GAIN_dom_sf"/>
</dbReference>
<keyword evidence="6" id="KW-1185">Reference proteome</keyword>
<organism evidence="6 7">
    <name type="scientific">Limulus polyphemus</name>
    <name type="common">Atlantic horseshoe crab</name>
    <dbReference type="NCBI Taxonomy" id="6850"/>
    <lineage>
        <taxon>Eukaryota</taxon>
        <taxon>Metazoa</taxon>
        <taxon>Ecdysozoa</taxon>
        <taxon>Arthropoda</taxon>
        <taxon>Chelicerata</taxon>
        <taxon>Merostomata</taxon>
        <taxon>Xiphosura</taxon>
        <taxon>Limulidae</taxon>
        <taxon>Limulus</taxon>
    </lineage>
</organism>
<keyword evidence="2 5" id="KW-0812">Transmembrane</keyword>
<protein>
    <submittedName>
        <fullName evidence="7">Uncharacterized protein LOC111083790</fullName>
    </submittedName>
</protein>
<sequence length="531" mass="59522">KQSLEGVEKMREVLKVTDVPHPSDLKDLTNRIQGESFVKSDLVEAENEMNFDATEPNPFILFDPTNFIACSPNSTAQGPLLQPLEISPTVSARVNGLWFSENIRQKPFTKTIDCLAARKIVEDMKTISAEIKSNVMKKILNGEPVYEVQSPKGFFMSVQKKLGTEMSDYTITQGDAAYFLPDSCDVFHSALDCNKLNETVIGFSAVKWSGVLESYGRNANKVSRGSSTVQIETSSTDNQNATELNVTDTLQPVEMCIPQRGISNRPSSSLREEINTQNASPENLIFYHNVTLVTAETSVSIDIVPSNPDAALIVLVKYGKRPRLHDYDFITRIQDMLEYDGVYNLFLSQFNQSEGGQRFFLGIAHLADHIDPLEFFNDPFRHNLTMDDISTNFTSNYSIAVYTSACLYFEESTETWKGDGCHVTSMDVNRTCCQCNHLTSFGSGFFVAPNTVDFDYVFANANFADNLTIYITLIVTFSIYIILMIWAHWKDKKDVEKLGAAPLPDNDVCDKYLYEIMVFAGHQNNAGTKTK</sequence>
<dbReference type="InterPro" id="IPR051223">
    <property type="entry name" value="Polycystin"/>
</dbReference>
<proteinExistence type="predicted"/>
<evidence type="ECO:0000313" key="7">
    <source>
        <dbReference type="RefSeq" id="XP_022236190.1"/>
    </source>
</evidence>
<keyword evidence="3 5" id="KW-1133">Transmembrane helix</keyword>
<feature type="non-terminal residue" evidence="7">
    <location>
        <position position="531"/>
    </location>
</feature>
<dbReference type="PANTHER" id="PTHR10877">
    <property type="entry name" value="POLYCYSTIN FAMILY MEMBER"/>
    <property type="match status" value="1"/>
</dbReference>
<dbReference type="PANTHER" id="PTHR10877:SF150">
    <property type="entry name" value="REJ DOMAIN-CONTAINING PROTEIN"/>
    <property type="match status" value="1"/>
</dbReference>
<evidence type="ECO:0000256" key="4">
    <source>
        <dbReference type="ARBA" id="ARBA00023136"/>
    </source>
</evidence>
<dbReference type="Gene3D" id="2.60.220.50">
    <property type="match status" value="1"/>
</dbReference>
<dbReference type="GeneID" id="111083790"/>